<keyword evidence="3" id="KW-1185">Reference proteome</keyword>
<sequence length="83" mass="10048">MNKRFTPFNLEYTKTSSNHRDKMTPVQGIVHDLEMVEEMLVRLLYAYYSRQRFKMKINSLKKAKERLNDSIKHEKEKKENIAK</sequence>
<dbReference type="Proteomes" id="UP001634394">
    <property type="component" value="Unassembled WGS sequence"/>
</dbReference>
<evidence type="ECO:0000256" key="1">
    <source>
        <dbReference type="SAM" id="Coils"/>
    </source>
</evidence>
<gene>
    <name evidence="2" type="ORF">ACJMK2_002784</name>
</gene>
<organism evidence="2 3">
    <name type="scientific">Sinanodonta woodiana</name>
    <name type="common">Chinese pond mussel</name>
    <name type="synonym">Anodonta woodiana</name>
    <dbReference type="NCBI Taxonomy" id="1069815"/>
    <lineage>
        <taxon>Eukaryota</taxon>
        <taxon>Metazoa</taxon>
        <taxon>Spiralia</taxon>
        <taxon>Lophotrochozoa</taxon>
        <taxon>Mollusca</taxon>
        <taxon>Bivalvia</taxon>
        <taxon>Autobranchia</taxon>
        <taxon>Heteroconchia</taxon>
        <taxon>Palaeoheterodonta</taxon>
        <taxon>Unionida</taxon>
        <taxon>Unionoidea</taxon>
        <taxon>Unionidae</taxon>
        <taxon>Unioninae</taxon>
        <taxon>Sinanodonta</taxon>
    </lineage>
</organism>
<comment type="caution">
    <text evidence="2">The sequence shown here is derived from an EMBL/GenBank/DDBJ whole genome shotgun (WGS) entry which is preliminary data.</text>
</comment>
<protein>
    <submittedName>
        <fullName evidence="2">Uncharacterized protein</fullName>
    </submittedName>
</protein>
<reference evidence="2 3" key="1">
    <citation type="submission" date="2024-11" db="EMBL/GenBank/DDBJ databases">
        <title>Chromosome-level genome assembly of the freshwater bivalve Anodonta woodiana.</title>
        <authorList>
            <person name="Chen X."/>
        </authorList>
    </citation>
    <scope>NUCLEOTIDE SEQUENCE [LARGE SCALE GENOMIC DNA]</scope>
    <source>
        <strain evidence="2">MN2024</strain>
        <tissue evidence="2">Gills</tissue>
    </source>
</reference>
<proteinExistence type="predicted"/>
<feature type="coiled-coil region" evidence="1">
    <location>
        <begin position="50"/>
        <end position="80"/>
    </location>
</feature>
<evidence type="ECO:0000313" key="2">
    <source>
        <dbReference type="EMBL" id="KAL3890502.1"/>
    </source>
</evidence>
<accession>A0ABD3XWX0</accession>
<dbReference type="EMBL" id="JBJQND010000001">
    <property type="protein sequence ID" value="KAL3890502.1"/>
    <property type="molecule type" value="Genomic_DNA"/>
</dbReference>
<evidence type="ECO:0000313" key="3">
    <source>
        <dbReference type="Proteomes" id="UP001634394"/>
    </source>
</evidence>
<keyword evidence="1" id="KW-0175">Coiled coil</keyword>
<name>A0ABD3XWX0_SINWO</name>
<dbReference type="AlphaFoldDB" id="A0ABD3XWX0"/>